<dbReference type="InterPro" id="IPR050708">
    <property type="entry name" value="T6SS_VgrG/RHS"/>
</dbReference>
<protein>
    <submittedName>
        <fullName evidence="6">RHS repeat-associated protein</fullName>
    </submittedName>
</protein>
<feature type="domain" description="Tox-REase-7" evidence="3">
    <location>
        <begin position="2128"/>
        <end position="2207"/>
    </location>
</feature>
<dbReference type="SUPFAM" id="SSF63829">
    <property type="entry name" value="Calcium-dependent phosphotriesterase"/>
    <property type="match status" value="2"/>
</dbReference>
<proteinExistence type="predicted"/>
<dbReference type="InterPro" id="IPR031325">
    <property type="entry name" value="RHS_repeat"/>
</dbReference>
<keyword evidence="1" id="KW-0677">Repeat</keyword>
<dbReference type="Gene3D" id="3.90.930.1">
    <property type="match status" value="1"/>
</dbReference>
<evidence type="ECO:0000313" key="8">
    <source>
        <dbReference type="Proteomes" id="UP001230951"/>
    </source>
</evidence>
<feature type="compositionally biased region" description="Polar residues" evidence="2">
    <location>
        <begin position="1690"/>
        <end position="1722"/>
    </location>
</feature>
<dbReference type="Pfam" id="PF05593">
    <property type="entry name" value="RHS_repeat"/>
    <property type="match status" value="10"/>
</dbReference>
<evidence type="ECO:0000313" key="9">
    <source>
        <dbReference type="Proteomes" id="UP001242995"/>
    </source>
</evidence>
<feature type="compositionally biased region" description="Low complexity" evidence="2">
    <location>
        <begin position="1159"/>
        <end position="1175"/>
    </location>
</feature>
<dbReference type="Proteomes" id="UP001230951">
    <property type="component" value="Unassembled WGS sequence"/>
</dbReference>
<dbReference type="Gene3D" id="2.180.10.10">
    <property type="entry name" value="RHS repeat-associated core"/>
    <property type="match status" value="5"/>
</dbReference>
<dbReference type="Pfam" id="PF15649">
    <property type="entry name" value="Tox-REase-7"/>
    <property type="match status" value="1"/>
</dbReference>
<evidence type="ECO:0000259" key="5">
    <source>
        <dbReference type="Pfam" id="PF25023"/>
    </source>
</evidence>
<feature type="region of interest" description="Disordered" evidence="2">
    <location>
        <begin position="84"/>
        <end position="106"/>
    </location>
</feature>
<dbReference type="NCBIfam" id="TIGR03696">
    <property type="entry name" value="Rhs_assc_core"/>
    <property type="match status" value="1"/>
</dbReference>
<sequence length="2222" mass="231341">MSGRGKHRSRGFRSWLRSVPGWGSVSALCGVLACALIAAGLSPVNASSAVAADTVAGLRAGTLRAGVDAAAALAKQTPVMVPVVDEDQGPKKDTGPVGSGQLKAGKPVDVTADPVGAKLAFSGHSIDRDLDVKVQVLAPGAARVAAAETAGVVLASPVAVTAVDSSGTGVTSFPADPTIVKPGKGPAVVTAVTPGVTLDLGIDASRLGTGPGKIDPASVRIMTRENPGDPWTALPSFYDKTTGKVRGESDHLSQFVVIGTPFVPPAGPKVVLDPDDDVANTTGPNGPMTELPQNVRLANELKTMMANTCRADVLVTRPVASPAYISPATRAAMAAAHHPDLTVTLAFDALYGHPWGVSVDGGTKAYSRGGADDNAVTASLVAQMPGYTGRPATTASMSGTGTALPYPELGSLPGAVTHVETLYIDHNFDRPVIDNGFSSITNGVFTGLGKYLQSKGFNCLNPVTGGWPTRPSAAELAKWRTLGFHNYQAYGAEPVSFTTGNLIEKFPIFSLTGPANQDLELSLIYNSQDGRLSRAGAGVSFGAGARVQRFSDGSVLAVRGDGASYVFTGNGAGGYTAEPGTLNTLTEAGSGQLHLASPDGQSWDFNAAGVEGIGELIKHTDRQGNATTLAYGPAAATTQFLPLASITDAAGQTVKVSTDALGRITGFTHPDGRVWGLAYDGNGNLVSITEPDGRTRVLAYDGNHQLVTATDPTGVTYLRNEYDGAGRVVKQWDAQGNVRTFAYDDAAKTTTYTDNEGHQSIYARDDSYRVVQITDAAGGRQSFTYDAHGQVTGYTDANANTTSYSYDAGGRLTRTTAPENTVTSFTYTPAGDLASQTDNGGAGNGGAGGTPRTTSIDNDNRGLPVTVHRPDGSTLTATYGPSGDLASSTDGAGNTSTYTHDRRGNLLTATDPDGNTTRYAYDAANRVTSSTDPNGNVTKYAWDSADRLVTRTDAAGGVTKLAYDGNNHLTTATDPTGAVTKYEWDALFRVTSVTAPDGGKTSYTYNREDKLTKTTNPLGAVTVFDLDPLYRVVKTTDPLGGTWTRSWDRTGNQLTSTDPENATTTRSYDKLGRLTSVTDPTGATTSYTLDGVGRTTTVTDPSGAEWKTQYTLLDQVAAVTDPTGKTTAYTYDPAGNRTAVTDRRGQAWKSSFDKAGRLTGTTDPTGATTGYGYDPNGNTTTVTDPLKRTTTTVFDALNRPVAVTNPAGETSKTSYDPDSRVTAMTDPAGAAWTRAYDPAGRLTRTVDPDGVTTSYGWDLAGNQTSTTDTKGTLTAYAWDPAQQLTAVTENARAGQPEGPAVNVTTAYTHSPAGYLAMVKDPNGNTTSYAHDKNGHTTAETNPLGHTTTYAYDPRGLLASRTDPNGATATNTYTPRGDLAQITYSTGAGTNSTTSYGYDGEQALITMSDSAGASNWQYDARGSVTSATDAQGKTLSYGYDAAGELTTLTLPAGSTSPATTGASAGKPTAGAPAAVGYAYDPAGRVSKQTSPWGDAAYTYTPAGQTATITRTGGITTTTAYTAAGRTKTITDTTPKPDPAIAAAAATATTGASAGSASATPANQGPLSQDAKACTTAASYLASRTLPQTGATGINCLKTAEYLGQRTLPSTEAGITAGEALTLDYSYDANGNVATRTRTNGTPKAAPDTESGPGFPAPPVPVPNTGPSNPATGAVAGTTDKRSYSYDPLNRLTASTSSTGVTNSYGYDPNGNRTRWATSDNPSTTVTGDELDVTAAFNSANQLTSETRTGSGPGVAGTTSYSYDANGNRTRSSVPGGPDITYSYTPENQTASITRNGITSTYTYDGLGRNLTSTDTTTYGKHQTSTVYNGLTPVQNTDNQGTANLIPGNTGQPTLQTGTATIGDRWNLTDKLGSTIAQTTTATGAGTGPAAGAAGTGAGASISQLSDYSDFGVQQYGTTGWDADPNYTAQPTNATHGTSQFHARTLDPETGTWTAQDPWHGLLKQPQTLSRYAYTLNNPATLTDYMGYWPWDDIGRFVSDTVNNINNAVNTAMTNFNSWIHPDTRPVGHLATANETSAAPVDIAQVNKGGLSPGNNATSGTPAAPVKQNWDQRPQLFFNYWSTFVPWGRVANVGAKVLRPVVQWLAKIAGPLRHVEETAEIGGAASVRLGQAGEAAVQAKYAIGDKATRFIDGRTRIFDGLTSQAVSEVKNVSYQAYTQQLKDSLTYAQRNGLRFDLYVRPTTTLSQPLLDAIARREINLRYIP</sequence>
<feature type="domain" description="Teneurin-like YD-shell" evidence="5">
    <location>
        <begin position="1046"/>
        <end position="1179"/>
    </location>
</feature>
<dbReference type="PANTHER" id="PTHR32305:SF15">
    <property type="entry name" value="PROTEIN RHSA-RELATED"/>
    <property type="match status" value="1"/>
</dbReference>
<evidence type="ECO:0000256" key="2">
    <source>
        <dbReference type="SAM" id="MobiDB-lite"/>
    </source>
</evidence>
<dbReference type="PROSITE" id="PS51257">
    <property type="entry name" value="PROKAR_LIPOPROTEIN"/>
    <property type="match status" value="1"/>
</dbReference>
<feature type="domain" description="DUF6531" evidence="4">
    <location>
        <begin position="493"/>
        <end position="567"/>
    </location>
</feature>
<dbReference type="PANTHER" id="PTHR32305">
    <property type="match status" value="1"/>
</dbReference>
<dbReference type="Proteomes" id="UP001242995">
    <property type="component" value="Unassembled WGS sequence"/>
</dbReference>
<dbReference type="InterPro" id="IPR045351">
    <property type="entry name" value="DUF6531"/>
</dbReference>
<evidence type="ECO:0000256" key="1">
    <source>
        <dbReference type="ARBA" id="ARBA00022737"/>
    </source>
</evidence>
<feature type="region of interest" description="Disordered" evidence="2">
    <location>
        <begin position="1742"/>
        <end position="1776"/>
    </location>
</feature>
<dbReference type="EMBL" id="JAUSRG010000001">
    <property type="protein sequence ID" value="MDP9903103.1"/>
    <property type="molecule type" value="Genomic_DNA"/>
</dbReference>
<evidence type="ECO:0000313" key="7">
    <source>
        <dbReference type="EMBL" id="MDQ0180244.1"/>
    </source>
</evidence>
<feature type="region of interest" description="Disordered" evidence="2">
    <location>
        <begin position="830"/>
        <end position="914"/>
    </location>
</feature>
<dbReference type="Pfam" id="PF25023">
    <property type="entry name" value="TEN_YD-shell"/>
    <property type="match status" value="1"/>
</dbReference>
<feature type="region of interest" description="Disordered" evidence="2">
    <location>
        <begin position="1633"/>
        <end position="1722"/>
    </location>
</feature>
<feature type="compositionally biased region" description="Polar residues" evidence="2">
    <location>
        <begin position="1755"/>
        <end position="1771"/>
    </location>
</feature>
<evidence type="ECO:0000259" key="4">
    <source>
        <dbReference type="Pfam" id="PF20148"/>
    </source>
</evidence>
<feature type="compositionally biased region" description="Pro residues" evidence="2">
    <location>
        <begin position="1653"/>
        <end position="1662"/>
    </location>
</feature>
<feature type="compositionally biased region" description="Polar residues" evidence="2">
    <location>
        <begin position="873"/>
        <end position="898"/>
    </location>
</feature>
<dbReference type="Pfam" id="PF20148">
    <property type="entry name" value="DUF6531"/>
    <property type="match status" value="1"/>
</dbReference>
<accession>A0AAW8D9G2</accession>
<dbReference type="NCBIfam" id="TIGR01643">
    <property type="entry name" value="YD_repeat_2x"/>
    <property type="match status" value="20"/>
</dbReference>
<dbReference type="InterPro" id="IPR028903">
    <property type="entry name" value="Tox-REase-7_dom"/>
</dbReference>
<dbReference type="InterPro" id="IPR056823">
    <property type="entry name" value="TEN-like_YD-shell"/>
</dbReference>
<dbReference type="RefSeq" id="WP_306958694.1">
    <property type="nucleotide sequence ID" value="NZ_JAUSRG010000001.1"/>
</dbReference>
<name>A0AAW8D9G2_9MICC</name>
<gene>
    <name evidence="6" type="ORF">J2S90_000043</name>
    <name evidence="7" type="ORF">J2S93_001660</name>
</gene>
<dbReference type="InterPro" id="IPR022385">
    <property type="entry name" value="Rhs_assc_core"/>
</dbReference>
<comment type="caution">
    <text evidence="6">The sequence shown here is derived from an EMBL/GenBank/DDBJ whole genome shotgun (WGS) entry which is preliminary data.</text>
</comment>
<reference evidence="6 8" key="1">
    <citation type="submission" date="2023-07" db="EMBL/GenBank/DDBJ databases">
        <title>Sorghum-associated microbial communities from plants grown in Nebraska, USA.</title>
        <authorList>
            <person name="Schachtman D."/>
        </authorList>
    </citation>
    <scope>NUCLEOTIDE SEQUENCE</scope>
    <source>
        <strain evidence="6">DS1006</strain>
        <strain evidence="7 8">DS1016</strain>
    </source>
</reference>
<organism evidence="6 9">
    <name type="scientific">Arthrobacter bambusae</name>
    <dbReference type="NCBI Taxonomy" id="1338426"/>
    <lineage>
        <taxon>Bacteria</taxon>
        <taxon>Bacillati</taxon>
        <taxon>Actinomycetota</taxon>
        <taxon>Actinomycetes</taxon>
        <taxon>Micrococcales</taxon>
        <taxon>Micrococcaceae</taxon>
        <taxon>Arthrobacter</taxon>
    </lineage>
</organism>
<dbReference type="InterPro" id="IPR006530">
    <property type="entry name" value="YD"/>
</dbReference>
<feature type="region of interest" description="Disordered" evidence="2">
    <location>
        <begin position="1154"/>
        <end position="1184"/>
    </location>
</feature>
<evidence type="ECO:0000313" key="6">
    <source>
        <dbReference type="EMBL" id="MDP9903103.1"/>
    </source>
</evidence>
<evidence type="ECO:0000259" key="3">
    <source>
        <dbReference type="Pfam" id="PF15649"/>
    </source>
</evidence>
<dbReference type="EMBL" id="JAUSTF010000002">
    <property type="protein sequence ID" value="MDQ0180244.1"/>
    <property type="molecule type" value="Genomic_DNA"/>
</dbReference>
<feature type="compositionally biased region" description="Gly residues" evidence="2">
    <location>
        <begin position="840"/>
        <end position="849"/>
    </location>
</feature>
<keyword evidence="8" id="KW-1185">Reference proteome</keyword>